<evidence type="ECO:0000256" key="3">
    <source>
        <dbReference type="ARBA" id="ARBA00022692"/>
    </source>
</evidence>
<keyword evidence="3 9" id="KW-0812">Transmembrane</keyword>
<dbReference type="Proteomes" id="UP000094455">
    <property type="component" value="Unassembled WGS sequence"/>
</dbReference>
<comment type="function">
    <text evidence="9">Has a role in transport between endoplasmic reticulum and Golgi.</text>
</comment>
<keyword evidence="7 9" id="KW-0333">Golgi apparatus</keyword>
<dbReference type="RefSeq" id="XP_019020287.1">
    <property type="nucleotide sequence ID" value="XM_019162428.1"/>
</dbReference>
<dbReference type="PANTHER" id="PTHR14083:SF0">
    <property type="entry name" value="YIP1D-INTERACTING FACTOR 1, ISOFORM C"/>
    <property type="match status" value="1"/>
</dbReference>
<feature type="non-terminal residue" evidence="10">
    <location>
        <position position="1"/>
    </location>
</feature>
<dbReference type="STRING" id="763406.A0A1E3NT00"/>
<accession>A0A1E3NT00</accession>
<evidence type="ECO:0000256" key="9">
    <source>
        <dbReference type="RuleBase" id="RU368073"/>
    </source>
</evidence>
<keyword evidence="6 9" id="KW-1133">Transmembrane helix</keyword>
<keyword evidence="2 9" id="KW-0813">Transport</keyword>
<evidence type="ECO:0000256" key="7">
    <source>
        <dbReference type="ARBA" id="ARBA00023034"/>
    </source>
</evidence>
<comment type="subcellular location">
    <subcellularLocation>
        <location evidence="9">Endoplasmic reticulum membrane</location>
        <topology evidence="9">Multi-pass membrane protein</topology>
    </subcellularLocation>
    <subcellularLocation>
        <location evidence="9">Golgi apparatus membrane</location>
        <topology evidence="9">Multi-pass membrane protein</topology>
    </subcellularLocation>
</comment>
<proteinExistence type="inferred from homology"/>
<dbReference type="InterPro" id="IPR005578">
    <property type="entry name" value="Yif1_fam"/>
</dbReference>
<dbReference type="AlphaFoldDB" id="A0A1E3NT00"/>
<feature type="transmembrane region" description="Helical" evidence="9">
    <location>
        <begin position="167"/>
        <end position="187"/>
    </location>
</feature>
<keyword evidence="8 9" id="KW-0472">Membrane</keyword>
<evidence type="ECO:0000256" key="4">
    <source>
        <dbReference type="ARBA" id="ARBA00022824"/>
    </source>
</evidence>
<dbReference type="GO" id="GO:0015031">
    <property type="term" value="P:protein transport"/>
    <property type="evidence" value="ECO:0007669"/>
    <property type="project" value="UniProtKB-KW"/>
</dbReference>
<dbReference type="GO" id="GO:0000139">
    <property type="term" value="C:Golgi membrane"/>
    <property type="evidence" value="ECO:0007669"/>
    <property type="project" value="UniProtKB-SubCell"/>
</dbReference>
<dbReference type="Pfam" id="PF03878">
    <property type="entry name" value="YIF1"/>
    <property type="match status" value="1"/>
</dbReference>
<comment type="similarity">
    <text evidence="1 9">Belongs to the YIF1 family.</text>
</comment>
<dbReference type="PANTHER" id="PTHR14083">
    <property type="entry name" value="YIP1 INTERACTING FACTOR HOMOLOG YIF1 PROTEIN"/>
    <property type="match status" value="1"/>
</dbReference>
<evidence type="ECO:0000313" key="11">
    <source>
        <dbReference type="Proteomes" id="UP000094455"/>
    </source>
</evidence>
<evidence type="ECO:0000313" key="10">
    <source>
        <dbReference type="EMBL" id="ODQ49174.1"/>
    </source>
</evidence>
<gene>
    <name evidence="10" type="ORF">PICMEDRAFT_26061</name>
</gene>
<protein>
    <recommendedName>
        <fullName evidence="9">Protein YIF1</fullName>
    </recommendedName>
</protein>
<sequence length="251" mass="28520">FNTFFNDPAAQMGLQFSQSAFNASQQYMQQNFQQFVSSEDIKYYFKVSNAYVLKKLLLILFPYSNKSWIRQNKSDVNGSAGGSNAAELFATPIEDVNAPDLYIPTMAFLSYILVWALGEGVKGDFHPEMLGYATTRTMAFYIMDFILLRISFYVLGINSKNSKIWDLVSYTGYKFVPILVLLVLESLTGYSAVVRYVGLVVLVFSLGFFMMRSLRYVVLPGGGFGGESRIRMQYLFAYCFIVQGLFVWLMT</sequence>
<feature type="transmembrane region" description="Helical" evidence="9">
    <location>
        <begin position="101"/>
        <end position="118"/>
    </location>
</feature>
<dbReference type="GO" id="GO:0005793">
    <property type="term" value="C:endoplasmic reticulum-Golgi intermediate compartment"/>
    <property type="evidence" value="ECO:0007669"/>
    <property type="project" value="UniProtKB-UniRule"/>
</dbReference>
<evidence type="ECO:0000256" key="6">
    <source>
        <dbReference type="ARBA" id="ARBA00022989"/>
    </source>
</evidence>
<evidence type="ECO:0000256" key="2">
    <source>
        <dbReference type="ARBA" id="ARBA00022448"/>
    </source>
</evidence>
<evidence type="ECO:0000256" key="5">
    <source>
        <dbReference type="ARBA" id="ARBA00022927"/>
    </source>
</evidence>
<dbReference type="EMBL" id="KV454001">
    <property type="protein sequence ID" value="ODQ49174.1"/>
    <property type="molecule type" value="Genomic_DNA"/>
</dbReference>
<feature type="transmembrane region" description="Helical" evidence="9">
    <location>
        <begin position="138"/>
        <end position="155"/>
    </location>
</feature>
<dbReference type="OrthoDB" id="337750at2759"/>
<organism evidence="10 11">
    <name type="scientific">Pichia membranifaciens NRRL Y-2026</name>
    <dbReference type="NCBI Taxonomy" id="763406"/>
    <lineage>
        <taxon>Eukaryota</taxon>
        <taxon>Fungi</taxon>
        <taxon>Dikarya</taxon>
        <taxon>Ascomycota</taxon>
        <taxon>Saccharomycotina</taxon>
        <taxon>Pichiomycetes</taxon>
        <taxon>Pichiales</taxon>
        <taxon>Pichiaceae</taxon>
        <taxon>Pichia</taxon>
    </lineage>
</organism>
<evidence type="ECO:0000256" key="8">
    <source>
        <dbReference type="ARBA" id="ARBA00023136"/>
    </source>
</evidence>
<feature type="transmembrane region" description="Helical" evidence="9">
    <location>
        <begin position="193"/>
        <end position="211"/>
    </location>
</feature>
<dbReference type="GeneID" id="30179115"/>
<feature type="transmembrane region" description="Helical" evidence="9">
    <location>
        <begin position="232"/>
        <end position="250"/>
    </location>
</feature>
<feature type="non-terminal residue" evidence="10">
    <location>
        <position position="251"/>
    </location>
</feature>
<reference evidence="10 11" key="1">
    <citation type="journal article" date="2016" name="Proc. Natl. Acad. Sci. U.S.A.">
        <title>Comparative genomics of biotechnologically important yeasts.</title>
        <authorList>
            <person name="Riley R."/>
            <person name="Haridas S."/>
            <person name="Wolfe K.H."/>
            <person name="Lopes M.R."/>
            <person name="Hittinger C.T."/>
            <person name="Goeker M."/>
            <person name="Salamov A.A."/>
            <person name="Wisecaver J.H."/>
            <person name="Long T.M."/>
            <person name="Calvey C.H."/>
            <person name="Aerts A.L."/>
            <person name="Barry K.W."/>
            <person name="Choi C."/>
            <person name="Clum A."/>
            <person name="Coughlan A.Y."/>
            <person name="Deshpande S."/>
            <person name="Douglass A.P."/>
            <person name="Hanson S.J."/>
            <person name="Klenk H.-P."/>
            <person name="LaButti K.M."/>
            <person name="Lapidus A."/>
            <person name="Lindquist E.A."/>
            <person name="Lipzen A.M."/>
            <person name="Meier-Kolthoff J.P."/>
            <person name="Ohm R.A."/>
            <person name="Otillar R.P."/>
            <person name="Pangilinan J.L."/>
            <person name="Peng Y."/>
            <person name="Rokas A."/>
            <person name="Rosa C.A."/>
            <person name="Scheuner C."/>
            <person name="Sibirny A.A."/>
            <person name="Slot J.C."/>
            <person name="Stielow J.B."/>
            <person name="Sun H."/>
            <person name="Kurtzman C.P."/>
            <person name="Blackwell M."/>
            <person name="Grigoriev I.V."/>
            <person name="Jeffries T.W."/>
        </authorList>
    </citation>
    <scope>NUCLEOTIDE SEQUENCE [LARGE SCALE GENOMIC DNA]</scope>
    <source>
        <strain evidence="10 11">NRRL Y-2026</strain>
    </source>
</reference>
<keyword evidence="11" id="KW-1185">Reference proteome</keyword>
<name>A0A1E3NT00_9ASCO</name>
<dbReference type="GO" id="GO:0006888">
    <property type="term" value="P:endoplasmic reticulum to Golgi vesicle-mediated transport"/>
    <property type="evidence" value="ECO:0007669"/>
    <property type="project" value="UniProtKB-UniRule"/>
</dbReference>
<dbReference type="GO" id="GO:0030134">
    <property type="term" value="C:COPII-coated ER to Golgi transport vesicle"/>
    <property type="evidence" value="ECO:0007669"/>
    <property type="project" value="EnsemblFungi"/>
</dbReference>
<keyword evidence="5 9" id="KW-0653">Protein transport</keyword>
<evidence type="ECO:0000256" key="1">
    <source>
        <dbReference type="ARBA" id="ARBA00009727"/>
    </source>
</evidence>
<dbReference type="GO" id="GO:0005789">
    <property type="term" value="C:endoplasmic reticulum membrane"/>
    <property type="evidence" value="ECO:0007669"/>
    <property type="project" value="UniProtKB-SubCell"/>
</dbReference>
<keyword evidence="4 9" id="KW-0256">Endoplasmic reticulum</keyword>